<keyword evidence="4" id="KW-1185">Reference proteome</keyword>
<gene>
    <name evidence="3" type="ORF">LuPra_05655</name>
</gene>
<dbReference type="STRING" id="1855912.LuPra_05655"/>
<reference evidence="4" key="2">
    <citation type="submission" date="2016-04" db="EMBL/GenBank/DDBJ databases">
        <title>First Complete Genome Sequence of a Subdivision 6 Acidobacterium.</title>
        <authorList>
            <person name="Huang S."/>
            <person name="Vieira S."/>
            <person name="Bunk B."/>
            <person name="Riedel T."/>
            <person name="Sproeer C."/>
            <person name="Overmann J."/>
        </authorList>
    </citation>
    <scope>NUCLEOTIDE SEQUENCE [LARGE SCALE GENOMIC DNA]</scope>
    <source>
        <strain evidence="4">DSM 100886 HEG_-6_39</strain>
    </source>
</reference>
<proteinExistence type="predicted"/>
<feature type="signal peptide" evidence="2">
    <location>
        <begin position="1"/>
        <end position="28"/>
    </location>
</feature>
<organism evidence="3 4">
    <name type="scientific">Luteitalea pratensis</name>
    <dbReference type="NCBI Taxonomy" id="1855912"/>
    <lineage>
        <taxon>Bacteria</taxon>
        <taxon>Pseudomonadati</taxon>
        <taxon>Acidobacteriota</taxon>
        <taxon>Vicinamibacteria</taxon>
        <taxon>Vicinamibacterales</taxon>
        <taxon>Vicinamibacteraceae</taxon>
        <taxon>Luteitalea</taxon>
    </lineage>
</organism>
<evidence type="ECO:0000256" key="1">
    <source>
        <dbReference type="SAM" id="Coils"/>
    </source>
</evidence>
<name>A0A143PUX3_LUTPR</name>
<dbReference type="EMBL" id="CP015136">
    <property type="protein sequence ID" value="AMY12382.1"/>
    <property type="molecule type" value="Genomic_DNA"/>
</dbReference>
<dbReference type="SUPFAM" id="SSF55194">
    <property type="entry name" value="Ribosome recycling factor, RRF"/>
    <property type="match status" value="1"/>
</dbReference>
<feature type="chain" id="PRO_5007512007" evidence="2">
    <location>
        <begin position="29"/>
        <end position="158"/>
    </location>
</feature>
<keyword evidence="1" id="KW-0175">Coiled coil</keyword>
<evidence type="ECO:0000313" key="4">
    <source>
        <dbReference type="Proteomes" id="UP000076079"/>
    </source>
</evidence>
<reference evidence="3 4" key="1">
    <citation type="journal article" date="2016" name="Genome Announc.">
        <title>First Complete Genome Sequence of a Subdivision 6 Acidobacterium Strain.</title>
        <authorList>
            <person name="Huang S."/>
            <person name="Vieira S."/>
            <person name="Bunk B."/>
            <person name="Riedel T."/>
            <person name="Sproer C."/>
            <person name="Overmann J."/>
        </authorList>
    </citation>
    <scope>NUCLEOTIDE SEQUENCE [LARGE SCALE GENOMIC DNA]</scope>
    <source>
        <strain evidence="4">DSM 100886 HEG_-6_39</strain>
    </source>
</reference>
<feature type="coiled-coil region" evidence="1">
    <location>
        <begin position="36"/>
        <end position="63"/>
    </location>
</feature>
<dbReference type="KEGG" id="abac:LuPra_05655"/>
<evidence type="ECO:0000256" key="2">
    <source>
        <dbReference type="SAM" id="SignalP"/>
    </source>
</evidence>
<dbReference type="Proteomes" id="UP000076079">
    <property type="component" value="Chromosome"/>
</dbReference>
<evidence type="ECO:0000313" key="3">
    <source>
        <dbReference type="EMBL" id="AMY12382.1"/>
    </source>
</evidence>
<protein>
    <submittedName>
        <fullName evidence="3">Uncharacterized protein</fullName>
    </submittedName>
</protein>
<dbReference type="AlphaFoldDB" id="A0A143PUX3"/>
<keyword evidence="2" id="KW-0732">Signal</keyword>
<dbReference type="InterPro" id="IPR036191">
    <property type="entry name" value="RRF_sf"/>
</dbReference>
<accession>A0A143PUX3</accession>
<sequence precursor="true">MWLHARRYIASTVLVVAGIGATPSPALAQEPTRLSDEQVEQLLERIEKAADKYRESLDDALDKSHLDDSKREDEINRYVKEFEDATDRLESRFDDDKTAAEDVRNVLTRAVRLDNMMSRFAFTDRAQGDWRLLRNDLSELARAYGVAWDWTVATASPR</sequence>